<dbReference type="InterPro" id="IPR003172">
    <property type="entry name" value="ML_dom"/>
</dbReference>
<evidence type="ECO:0000256" key="3">
    <source>
        <dbReference type="ARBA" id="ARBA00022525"/>
    </source>
</evidence>
<protein>
    <submittedName>
        <fullName evidence="5">Jg23164 protein</fullName>
    </submittedName>
</protein>
<name>A0A8S4QKD0_9NEOP</name>
<accession>A0A8S4QKD0</accession>
<keyword evidence="3" id="KW-0964">Secreted</keyword>
<feature type="domain" description="MD-2-related lipid-recognition" evidence="4">
    <location>
        <begin position="2"/>
        <end position="102"/>
    </location>
</feature>
<keyword evidence="6" id="KW-1185">Reference proteome</keyword>
<comment type="caution">
    <text evidence="5">The sequence shown here is derived from an EMBL/GenBank/DDBJ whole genome shotgun (WGS) entry which is preliminary data.</text>
</comment>
<sequence length="138" mass="15339">SDDICEVTEVRINPCKDGRFCRLTKGEESSIEFDFIPKFNASNLTTGLYWAALKRDVPFVDFPEVNACLLTSCPTVAGSKQQLSYTTRLSETLPTVSITIKTEKKIAFIALTVKENIVRKPAPVRVSHVVLKSVCNLD</sequence>
<gene>
    <name evidence="5" type="primary">jg23164</name>
    <name evidence="5" type="ORF">PAEG_LOCUS1323</name>
</gene>
<proteinExistence type="inferred from homology"/>
<dbReference type="OrthoDB" id="6576058at2759"/>
<dbReference type="FunFam" id="2.60.40.770:FF:000001">
    <property type="entry name" value="NPC intracellular cholesterol transporter 2"/>
    <property type="match status" value="1"/>
</dbReference>
<dbReference type="Proteomes" id="UP000838756">
    <property type="component" value="Unassembled WGS sequence"/>
</dbReference>
<dbReference type="SUPFAM" id="SSF81296">
    <property type="entry name" value="E set domains"/>
    <property type="match status" value="1"/>
</dbReference>
<evidence type="ECO:0000313" key="6">
    <source>
        <dbReference type="Proteomes" id="UP000838756"/>
    </source>
</evidence>
<reference evidence="5" key="1">
    <citation type="submission" date="2022-03" db="EMBL/GenBank/DDBJ databases">
        <authorList>
            <person name="Lindestad O."/>
        </authorList>
    </citation>
    <scope>NUCLEOTIDE SEQUENCE</scope>
</reference>
<comment type="subcellular location">
    <subcellularLocation>
        <location evidence="1">Secreted</location>
    </subcellularLocation>
</comment>
<dbReference type="EMBL" id="CAKXAJ010004571">
    <property type="protein sequence ID" value="CAH2208805.1"/>
    <property type="molecule type" value="Genomic_DNA"/>
</dbReference>
<evidence type="ECO:0000259" key="4">
    <source>
        <dbReference type="Pfam" id="PF02221"/>
    </source>
</evidence>
<evidence type="ECO:0000256" key="1">
    <source>
        <dbReference type="ARBA" id="ARBA00004613"/>
    </source>
</evidence>
<organism evidence="5 6">
    <name type="scientific">Pararge aegeria aegeria</name>
    <dbReference type="NCBI Taxonomy" id="348720"/>
    <lineage>
        <taxon>Eukaryota</taxon>
        <taxon>Metazoa</taxon>
        <taxon>Ecdysozoa</taxon>
        <taxon>Arthropoda</taxon>
        <taxon>Hexapoda</taxon>
        <taxon>Insecta</taxon>
        <taxon>Pterygota</taxon>
        <taxon>Neoptera</taxon>
        <taxon>Endopterygota</taxon>
        <taxon>Lepidoptera</taxon>
        <taxon>Glossata</taxon>
        <taxon>Ditrysia</taxon>
        <taxon>Papilionoidea</taxon>
        <taxon>Nymphalidae</taxon>
        <taxon>Satyrinae</taxon>
        <taxon>Satyrini</taxon>
        <taxon>Parargina</taxon>
        <taxon>Pararge</taxon>
    </lineage>
</organism>
<dbReference type="Pfam" id="PF02221">
    <property type="entry name" value="E1_DerP2_DerF2"/>
    <property type="match status" value="1"/>
</dbReference>
<dbReference type="InterPro" id="IPR014756">
    <property type="entry name" value="Ig_E-set"/>
</dbReference>
<evidence type="ECO:0000256" key="2">
    <source>
        <dbReference type="ARBA" id="ARBA00006370"/>
    </source>
</evidence>
<dbReference type="AlphaFoldDB" id="A0A8S4QKD0"/>
<evidence type="ECO:0000313" key="5">
    <source>
        <dbReference type="EMBL" id="CAH2208805.1"/>
    </source>
</evidence>
<dbReference type="Gene3D" id="2.60.40.770">
    <property type="match status" value="1"/>
</dbReference>
<dbReference type="GO" id="GO:0005576">
    <property type="term" value="C:extracellular region"/>
    <property type="evidence" value="ECO:0007669"/>
    <property type="project" value="UniProtKB-SubCell"/>
</dbReference>
<feature type="non-terminal residue" evidence="5">
    <location>
        <position position="1"/>
    </location>
</feature>
<comment type="similarity">
    <text evidence="2">Belongs to the NPC2 family.</text>
</comment>